<keyword evidence="1" id="KW-0812">Transmembrane</keyword>
<feature type="transmembrane region" description="Helical" evidence="1">
    <location>
        <begin position="97"/>
        <end position="117"/>
    </location>
</feature>
<dbReference type="AlphaFoldDB" id="A0AAQ3P4H3"/>
<name>A0AAQ3P4H3_VIGMU</name>
<keyword evidence="1" id="KW-1133">Transmembrane helix</keyword>
<accession>A0AAQ3P4H3</accession>
<dbReference type="EMBL" id="CP144699">
    <property type="protein sequence ID" value="WVZ21465.1"/>
    <property type="molecule type" value="Genomic_DNA"/>
</dbReference>
<evidence type="ECO:0000313" key="3">
    <source>
        <dbReference type="Proteomes" id="UP001374535"/>
    </source>
</evidence>
<sequence>MKIESDKLKKVNSDKMFQHTEDTAVLKLGDQLQHQLDWKKKKKHLLQRQKIVKMKNNEWVKLTLLSNSKMAVIQETEYLHTYFHRQHLHFRKLGNKFIQITLTSFVSLDSVCAIIILTKHSFLLFFVSCF</sequence>
<evidence type="ECO:0000313" key="2">
    <source>
        <dbReference type="EMBL" id="WVZ21465.1"/>
    </source>
</evidence>
<evidence type="ECO:0000256" key="1">
    <source>
        <dbReference type="SAM" id="Phobius"/>
    </source>
</evidence>
<proteinExistence type="predicted"/>
<keyword evidence="3" id="KW-1185">Reference proteome</keyword>
<dbReference type="Proteomes" id="UP001374535">
    <property type="component" value="Chromosome 2"/>
</dbReference>
<gene>
    <name evidence="2" type="ORF">V8G54_008787</name>
</gene>
<organism evidence="2 3">
    <name type="scientific">Vigna mungo</name>
    <name type="common">Black gram</name>
    <name type="synonym">Phaseolus mungo</name>
    <dbReference type="NCBI Taxonomy" id="3915"/>
    <lineage>
        <taxon>Eukaryota</taxon>
        <taxon>Viridiplantae</taxon>
        <taxon>Streptophyta</taxon>
        <taxon>Embryophyta</taxon>
        <taxon>Tracheophyta</taxon>
        <taxon>Spermatophyta</taxon>
        <taxon>Magnoliopsida</taxon>
        <taxon>eudicotyledons</taxon>
        <taxon>Gunneridae</taxon>
        <taxon>Pentapetalae</taxon>
        <taxon>rosids</taxon>
        <taxon>fabids</taxon>
        <taxon>Fabales</taxon>
        <taxon>Fabaceae</taxon>
        <taxon>Papilionoideae</taxon>
        <taxon>50 kb inversion clade</taxon>
        <taxon>NPAAA clade</taxon>
        <taxon>indigoferoid/millettioid clade</taxon>
        <taxon>Phaseoleae</taxon>
        <taxon>Vigna</taxon>
    </lineage>
</organism>
<protein>
    <submittedName>
        <fullName evidence="2">Uncharacterized protein</fullName>
    </submittedName>
</protein>
<keyword evidence="1" id="KW-0472">Membrane</keyword>
<reference evidence="2 3" key="1">
    <citation type="journal article" date="2023" name="Life. Sci Alliance">
        <title>Evolutionary insights into 3D genome organization and epigenetic landscape of Vigna mungo.</title>
        <authorList>
            <person name="Junaid A."/>
            <person name="Singh B."/>
            <person name="Bhatia S."/>
        </authorList>
    </citation>
    <scope>NUCLEOTIDE SEQUENCE [LARGE SCALE GENOMIC DNA]</scope>
    <source>
        <strain evidence="2">Urdbean</strain>
    </source>
</reference>